<name>A0ACD3B449_9AGAR</name>
<protein>
    <submittedName>
        <fullName evidence="1">Uncharacterized protein</fullName>
    </submittedName>
</protein>
<sequence length="317" mass="35217">MSSFPVGNVNLDTTFGALLVSALLSTTLWGVTCIQTYIYFSQKSRDRPIYKAIVALLFALDILDSALVAHFSYYYMVTHSANPLISLVPNWSCNVRSSVSFLSEFIIRMMFTIRVYKFSKKNLILIIWIISFSLIPMGITIFSTTDGFITHFFGKLWTSSAGSMIFIGSTVADLSIAISLCYLLHRSRTGFRRTDSLIRVLMMYTVNTGAIVALSGSIHIAIFVAIRPNLLHFIPYLILGKLHLNSYLASLNARETIREKFQNQDPILVESQFSPAMLGRARAGSIESGETRSGLGSTVPIPLSFSVASPSHRRNSL</sequence>
<dbReference type="EMBL" id="ML208283">
    <property type="protein sequence ID" value="TFK72662.1"/>
    <property type="molecule type" value="Genomic_DNA"/>
</dbReference>
<gene>
    <name evidence="1" type="ORF">BDN72DRAFT_894641</name>
</gene>
<keyword evidence="2" id="KW-1185">Reference proteome</keyword>
<dbReference type="Proteomes" id="UP000308600">
    <property type="component" value="Unassembled WGS sequence"/>
</dbReference>
<proteinExistence type="predicted"/>
<accession>A0ACD3B449</accession>
<organism evidence="1 2">
    <name type="scientific">Pluteus cervinus</name>
    <dbReference type="NCBI Taxonomy" id="181527"/>
    <lineage>
        <taxon>Eukaryota</taxon>
        <taxon>Fungi</taxon>
        <taxon>Dikarya</taxon>
        <taxon>Basidiomycota</taxon>
        <taxon>Agaricomycotina</taxon>
        <taxon>Agaricomycetes</taxon>
        <taxon>Agaricomycetidae</taxon>
        <taxon>Agaricales</taxon>
        <taxon>Pluteineae</taxon>
        <taxon>Pluteaceae</taxon>
        <taxon>Pluteus</taxon>
    </lineage>
</organism>
<reference evidence="1 2" key="1">
    <citation type="journal article" date="2019" name="Nat. Ecol. Evol.">
        <title>Megaphylogeny resolves global patterns of mushroom evolution.</title>
        <authorList>
            <person name="Varga T."/>
            <person name="Krizsan K."/>
            <person name="Foldi C."/>
            <person name="Dima B."/>
            <person name="Sanchez-Garcia M."/>
            <person name="Sanchez-Ramirez S."/>
            <person name="Szollosi G.J."/>
            <person name="Szarkandi J.G."/>
            <person name="Papp V."/>
            <person name="Albert L."/>
            <person name="Andreopoulos W."/>
            <person name="Angelini C."/>
            <person name="Antonin V."/>
            <person name="Barry K.W."/>
            <person name="Bougher N.L."/>
            <person name="Buchanan P."/>
            <person name="Buyck B."/>
            <person name="Bense V."/>
            <person name="Catcheside P."/>
            <person name="Chovatia M."/>
            <person name="Cooper J."/>
            <person name="Damon W."/>
            <person name="Desjardin D."/>
            <person name="Finy P."/>
            <person name="Geml J."/>
            <person name="Haridas S."/>
            <person name="Hughes K."/>
            <person name="Justo A."/>
            <person name="Karasinski D."/>
            <person name="Kautmanova I."/>
            <person name="Kiss B."/>
            <person name="Kocsube S."/>
            <person name="Kotiranta H."/>
            <person name="LaButti K.M."/>
            <person name="Lechner B.E."/>
            <person name="Liimatainen K."/>
            <person name="Lipzen A."/>
            <person name="Lukacs Z."/>
            <person name="Mihaltcheva S."/>
            <person name="Morgado L.N."/>
            <person name="Niskanen T."/>
            <person name="Noordeloos M.E."/>
            <person name="Ohm R.A."/>
            <person name="Ortiz-Santana B."/>
            <person name="Ovrebo C."/>
            <person name="Racz N."/>
            <person name="Riley R."/>
            <person name="Savchenko A."/>
            <person name="Shiryaev A."/>
            <person name="Soop K."/>
            <person name="Spirin V."/>
            <person name="Szebenyi C."/>
            <person name="Tomsovsky M."/>
            <person name="Tulloss R.E."/>
            <person name="Uehling J."/>
            <person name="Grigoriev I.V."/>
            <person name="Vagvolgyi C."/>
            <person name="Papp T."/>
            <person name="Martin F.M."/>
            <person name="Miettinen O."/>
            <person name="Hibbett D.S."/>
            <person name="Nagy L.G."/>
        </authorList>
    </citation>
    <scope>NUCLEOTIDE SEQUENCE [LARGE SCALE GENOMIC DNA]</scope>
    <source>
        <strain evidence="1 2">NL-1719</strain>
    </source>
</reference>
<evidence type="ECO:0000313" key="2">
    <source>
        <dbReference type="Proteomes" id="UP000308600"/>
    </source>
</evidence>
<evidence type="ECO:0000313" key="1">
    <source>
        <dbReference type="EMBL" id="TFK72662.1"/>
    </source>
</evidence>